<name>A0A9E8ZD93_9CYAN</name>
<keyword evidence="8" id="KW-0764">Sulfate transport</keyword>
<dbReference type="PANTHER" id="PTHR37468">
    <property type="entry name" value="SULFATE TRANSPORTER CYSZ"/>
    <property type="match status" value="1"/>
</dbReference>
<dbReference type="InterPro" id="IPR059112">
    <property type="entry name" value="CysZ/EI24"/>
</dbReference>
<dbReference type="GO" id="GO:0009675">
    <property type="term" value="F:high-affinity sulfate:proton symporter activity"/>
    <property type="evidence" value="ECO:0007669"/>
    <property type="project" value="TreeGrafter"/>
</dbReference>
<evidence type="ECO:0000256" key="1">
    <source>
        <dbReference type="ARBA" id="ARBA00004141"/>
    </source>
</evidence>
<feature type="transmembrane region" description="Helical" evidence="10">
    <location>
        <begin position="45"/>
        <end position="71"/>
    </location>
</feature>
<evidence type="ECO:0000256" key="2">
    <source>
        <dbReference type="ARBA" id="ARBA00022448"/>
    </source>
</evidence>
<comment type="subcellular location">
    <subcellularLocation>
        <location evidence="1">Membrane</location>
        <topology evidence="1">Multi-pass membrane protein</topology>
    </subcellularLocation>
</comment>
<dbReference type="GO" id="GO:0000103">
    <property type="term" value="P:sulfate assimilation"/>
    <property type="evidence" value="ECO:0007669"/>
    <property type="project" value="TreeGrafter"/>
</dbReference>
<keyword evidence="12" id="KW-1185">Reference proteome</keyword>
<evidence type="ECO:0000256" key="6">
    <source>
        <dbReference type="ARBA" id="ARBA00022692"/>
    </source>
</evidence>
<evidence type="ECO:0000313" key="12">
    <source>
        <dbReference type="Proteomes" id="UP001163152"/>
    </source>
</evidence>
<keyword evidence="4" id="KW-0997">Cell inner membrane</keyword>
<keyword evidence="5" id="KW-0028">Amino-acid biosynthesis</keyword>
<keyword evidence="7 10" id="KW-1133">Transmembrane helix</keyword>
<feature type="transmembrane region" description="Helical" evidence="10">
    <location>
        <begin position="169"/>
        <end position="195"/>
    </location>
</feature>
<evidence type="ECO:0000256" key="7">
    <source>
        <dbReference type="ARBA" id="ARBA00022989"/>
    </source>
</evidence>
<keyword evidence="3" id="KW-1003">Cell membrane</keyword>
<reference evidence="11" key="1">
    <citation type="submission" date="2022-12" db="EMBL/GenBank/DDBJ databases">
        <title>Polyphasic identification of a Novel Hot-Spring Cyanobacterium Ocullathermofonsia sinensis gen nov. sp. nov. and Genomic Insights on its Adaptations to the Thermal Habitat.</title>
        <authorList>
            <person name="Daroch M."/>
            <person name="Tang J."/>
            <person name="Jiang Y."/>
        </authorList>
    </citation>
    <scope>NUCLEOTIDE SEQUENCE</scope>
    <source>
        <strain evidence="11">PKUAC-SCTA174</strain>
    </source>
</reference>
<evidence type="ECO:0000313" key="11">
    <source>
        <dbReference type="EMBL" id="WAL60787.1"/>
    </source>
</evidence>
<dbReference type="GO" id="GO:0019344">
    <property type="term" value="P:cysteine biosynthetic process"/>
    <property type="evidence" value="ECO:0007669"/>
    <property type="project" value="TreeGrafter"/>
</dbReference>
<feature type="transmembrane region" description="Helical" evidence="10">
    <location>
        <begin position="328"/>
        <end position="349"/>
    </location>
</feature>
<dbReference type="Pfam" id="PF07264">
    <property type="entry name" value="EI24"/>
    <property type="match status" value="1"/>
</dbReference>
<dbReference type="GO" id="GO:0005886">
    <property type="term" value="C:plasma membrane"/>
    <property type="evidence" value="ECO:0007669"/>
    <property type="project" value="TreeGrafter"/>
</dbReference>
<protein>
    <submittedName>
        <fullName evidence="11">EI24 domain-containing protein</fullName>
    </submittedName>
</protein>
<evidence type="ECO:0000256" key="3">
    <source>
        <dbReference type="ARBA" id="ARBA00022475"/>
    </source>
</evidence>
<proteinExistence type="predicted"/>
<evidence type="ECO:0000256" key="4">
    <source>
        <dbReference type="ARBA" id="ARBA00022519"/>
    </source>
</evidence>
<accession>A0A9E8ZD93</accession>
<organism evidence="11 12">
    <name type="scientific">Thermocoleostomius sinensis A174</name>
    <dbReference type="NCBI Taxonomy" id="2016057"/>
    <lineage>
        <taxon>Bacteria</taxon>
        <taxon>Bacillati</taxon>
        <taxon>Cyanobacteriota</taxon>
        <taxon>Cyanophyceae</taxon>
        <taxon>Oculatellales</taxon>
        <taxon>Oculatellaceae</taxon>
        <taxon>Thermocoleostomius</taxon>
    </lineage>
</organism>
<evidence type="ECO:0000256" key="9">
    <source>
        <dbReference type="ARBA" id="ARBA00023136"/>
    </source>
</evidence>
<dbReference type="RefSeq" id="WP_268610744.1">
    <property type="nucleotide sequence ID" value="NZ_CP113797.1"/>
</dbReference>
<keyword evidence="6 10" id="KW-0812">Transmembrane</keyword>
<evidence type="ECO:0000256" key="8">
    <source>
        <dbReference type="ARBA" id="ARBA00023032"/>
    </source>
</evidence>
<dbReference type="Proteomes" id="UP001163152">
    <property type="component" value="Chromosome"/>
</dbReference>
<keyword evidence="9 10" id="KW-0472">Membrane</keyword>
<keyword evidence="2" id="KW-0813">Transport</keyword>
<evidence type="ECO:0000256" key="5">
    <source>
        <dbReference type="ARBA" id="ARBA00022605"/>
    </source>
</evidence>
<dbReference type="KEGG" id="tsin:OXH18_01985"/>
<feature type="transmembrane region" description="Helical" evidence="10">
    <location>
        <begin position="20"/>
        <end position="36"/>
    </location>
</feature>
<dbReference type="AlphaFoldDB" id="A0A9E8ZD93"/>
<feature type="transmembrane region" description="Helical" evidence="10">
    <location>
        <begin position="299"/>
        <end position="322"/>
    </location>
</feature>
<gene>
    <name evidence="11" type="ORF">OXH18_01985</name>
</gene>
<dbReference type="EMBL" id="CP113797">
    <property type="protein sequence ID" value="WAL60787.1"/>
    <property type="molecule type" value="Genomic_DNA"/>
</dbReference>
<sequence>MSQPSVPQRSLTLFERGPGGLIVGALYPLQALWLLLKTPRLRRYILIPILINLILGMTVYAGLLIVGLNAIDRFLAVLPIWIAEISQDLSNTATRLPSIDLPTIPTDALPLPSWFIPSNWHINLPTWVPSLPNLPHWPFQWPHWAISLPNWLTTWNVHLPLWLKALPDWGVAAFIWLLRGLLTLVLLFVTGFIFLQFGVLLGAPWYGKLSEEIEMLRTGQMVLIEVNPAVEIGRAVFYELRKLGLTIGIGLPILLLGLFLGPGTGVATIGGITLASMITCLDFLDAAVERRRPSFRQKLGVVFRSLPASASFGLVCLGLVSIPLVNLLAIPVCVAAGTLFFCDRVLAWFQPSETINS</sequence>
<feature type="transmembrane region" description="Helical" evidence="10">
    <location>
        <begin position="243"/>
        <end position="260"/>
    </location>
</feature>
<dbReference type="PANTHER" id="PTHR37468:SF1">
    <property type="entry name" value="SULFATE TRANSPORTER CYSZ"/>
    <property type="match status" value="1"/>
</dbReference>
<dbReference type="InterPro" id="IPR050480">
    <property type="entry name" value="CysZ-like"/>
</dbReference>
<evidence type="ECO:0000256" key="10">
    <source>
        <dbReference type="SAM" id="Phobius"/>
    </source>
</evidence>